<dbReference type="GO" id="GO:0004222">
    <property type="term" value="F:metalloendopeptidase activity"/>
    <property type="evidence" value="ECO:0007669"/>
    <property type="project" value="TreeGrafter"/>
</dbReference>
<proteinExistence type="predicted"/>
<evidence type="ECO:0000256" key="1">
    <source>
        <dbReference type="ARBA" id="ARBA00022729"/>
    </source>
</evidence>
<dbReference type="EMBL" id="CP002786">
    <property type="protein sequence ID" value="AEF40029.1"/>
    <property type="molecule type" value="Genomic_DNA"/>
</dbReference>
<dbReference type="SUPFAM" id="SSF51261">
    <property type="entry name" value="Duplicated hybrid motif"/>
    <property type="match status" value="1"/>
</dbReference>
<dbReference type="Proteomes" id="UP000009235">
    <property type="component" value="Chromosome"/>
</dbReference>
<feature type="domain" description="M23ase beta-sheet core" evidence="3">
    <location>
        <begin position="68"/>
        <end position="162"/>
    </location>
</feature>
<dbReference type="InterPro" id="IPR050570">
    <property type="entry name" value="Cell_wall_metabolism_enzyme"/>
</dbReference>
<dbReference type="PANTHER" id="PTHR21666">
    <property type="entry name" value="PEPTIDASE-RELATED"/>
    <property type="match status" value="1"/>
</dbReference>
<dbReference type="InterPro" id="IPR011055">
    <property type="entry name" value="Dup_hybrid_motif"/>
</dbReference>
<dbReference type="InterPro" id="IPR016047">
    <property type="entry name" value="M23ase_b-sheet_dom"/>
</dbReference>
<dbReference type="PANTHER" id="PTHR21666:SF289">
    <property type="entry name" value="L-ALA--D-GLU ENDOPEPTIDASE"/>
    <property type="match status" value="1"/>
</dbReference>
<dbReference type="HOGENOM" id="CLU_077601_3_1_11"/>
<keyword evidence="5" id="KW-1185">Reference proteome</keyword>
<evidence type="ECO:0000256" key="2">
    <source>
        <dbReference type="SAM" id="SignalP"/>
    </source>
</evidence>
<protein>
    <submittedName>
        <fullName evidence="4">Putative peptidase</fullName>
    </submittedName>
</protein>
<feature type="chain" id="PRO_5003338968" evidence="2">
    <location>
        <begin position="34"/>
        <end position="198"/>
    </location>
</feature>
<feature type="signal peptide" evidence="2">
    <location>
        <begin position="1"/>
        <end position="33"/>
    </location>
</feature>
<evidence type="ECO:0000259" key="3">
    <source>
        <dbReference type="Pfam" id="PF01551"/>
    </source>
</evidence>
<evidence type="ECO:0000313" key="4">
    <source>
        <dbReference type="EMBL" id="AEF40029.1"/>
    </source>
</evidence>
<dbReference type="Gene3D" id="2.70.70.10">
    <property type="entry name" value="Glucose Permease (Domain IIA)"/>
    <property type="match status" value="1"/>
</dbReference>
<dbReference type="AlphaFoldDB" id="F6EIW8"/>
<dbReference type="STRING" id="443218.AS9A_1580"/>
<evidence type="ECO:0000313" key="5">
    <source>
        <dbReference type="Proteomes" id="UP000009235"/>
    </source>
</evidence>
<accession>F6EIW8</accession>
<gene>
    <name evidence="4" type="ordered locus">AS9A_1580</name>
</gene>
<dbReference type="KEGG" id="asd:AS9A_1580"/>
<name>F6EIW8_HOYSD</name>
<dbReference type="Pfam" id="PF01551">
    <property type="entry name" value="Peptidase_M23"/>
    <property type="match status" value="1"/>
</dbReference>
<dbReference type="eggNOG" id="COG0739">
    <property type="taxonomic scope" value="Bacteria"/>
</dbReference>
<keyword evidence="1 2" id="KW-0732">Signal</keyword>
<dbReference type="CDD" id="cd12797">
    <property type="entry name" value="M23_peptidase"/>
    <property type="match status" value="1"/>
</dbReference>
<organism evidence="4 5">
    <name type="scientific">Hoyosella subflava (strain DSM 45089 / JCM 17490 / NBRC 109087 / DQS3-9A1)</name>
    <name type="common">Amycolicicoccus subflavus</name>
    <dbReference type="NCBI Taxonomy" id="443218"/>
    <lineage>
        <taxon>Bacteria</taxon>
        <taxon>Bacillati</taxon>
        <taxon>Actinomycetota</taxon>
        <taxon>Actinomycetes</taxon>
        <taxon>Mycobacteriales</taxon>
        <taxon>Hoyosellaceae</taxon>
        <taxon>Hoyosella</taxon>
    </lineage>
</organism>
<sequence>MRPDHRPTLPCLLLAALLCLGGAAGLPHEPANATPTTTPRQERHEWPIQPAPEVARDFDRPTHPYGPGHRGVDLAAAPGATVYASYEGVVAFAGPVASRGVVSIDHQSGVRTTYEPIQPLVHRGDYVRKGTPIGTLDALHAGCTATACLHWGARWGNDYLDPLLLLGLLKIVLKPVETEHAALMPSGGLARGLPAVGR</sequence>
<reference evidence="4 5" key="1">
    <citation type="journal article" date="2011" name="J. Bacteriol.">
        <title>Complete genome sequence of Amycolicicoccus subflavus DQS3-9A1T, an actinomycete isolated from crude oil-polluted soil.</title>
        <authorList>
            <person name="Cai M."/>
            <person name="Chen W.M."/>
            <person name="Nie Y."/>
            <person name="Chi C.Q."/>
            <person name="Wang Y.N."/>
            <person name="Tang Y.Q."/>
            <person name="Li G.Y."/>
            <person name="Wu X.L."/>
        </authorList>
    </citation>
    <scope>NUCLEOTIDE SEQUENCE [LARGE SCALE GENOMIC DNA]</scope>
    <source>
        <strain evidence="5">DSM 45089 / DQS3-9A1</strain>
    </source>
</reference>